<evidence type="ECO:0000313" key="3">
    <source>
        <dbReference type="Proteomes" id="UP000187455"/>
    </source>
</evidence>
<sequence>MENNSTPSYNENQINKNLNQKSNSKSSQKSISLSAEDFFGKIKNFVSKAGEKFVEKISLDKPYIKSWNSLFEIYINLSNGTYSFEIVKNEVSFHFETILSSILEEWDEYYNTKNHDTEKYFIRILHRSLYRISPKKRFFFFFCKNSHTG</sequence>
<organism evidence="2 3">
    <name type="scientific">Smittium mucronatum</name>
    <dbReference type="NCBI Taxonomy" id="133383"/>
    <lineage>
        <taxon>Eukaryota</taxon>
        <taxon>Fungi</taxon>
        <taxon>Fungi incertae sedis</taxon>
        <taxon>Zoopagomycota</taxon>
        <taxon>Kickxellomycotina</taxon>
        <taxon>Harpellomycetes</taxon>
        <taxon>Harpellales</taxon>
        <taxon>Legeriomycetaceae</taxon>
        <taxon>Smittium</taxon>
    </lineage>
</organism>
<dbReference type="AlphaFoldDB" id="A0A1R0GWS5"/>
<proteinExistence type="predicted"/>
<reference evidence="2 3" key="1">
    <citation type="journal article" date="2016" name="Mol. Biol. Evol.">
        <title>Genome-Wide Survey of Gut Fungi (Harpellales) Reveals the First Horizontally Transferred Ubiquitin Gene from a Mosquito Host.</title>
        <authorList>
            <person name="Wang Y."/>
            <person name="White M.M."/>
            <person name="Kvist S."/>
            <person name="Moncalvo J.M."/>
        </authorList>
    </citation>
    <scope>NUCLEOTIDE SEQUENCE [LARGE SCALE GENOMIC DNA]</scope>
    <source>
        <strain evidence="2 3">ALG-7-W6</strain>
    </source>
</reference>
<dbReference type="Proteomes" id="UP000187455">
    <property type="component" value="Unassembled WGS sequence"/>
</dbReference>
<keyword evidence="3" id="KW-1185">Reference proteome</keyword>
<evidence type="ECO:0000256" key="1">
    <source>
        <dbReference type="SAM" id="MobiDB-lite"/>
    </source>
</evidence>
<dbReference type="EMBL" id="LSSL01002547">
    <property type="protein sequence ID" value="OLY81350.1"/>
    <property type="molecule type" value="Genomic_DNA"/>
</dbReference>
<feature type="compositionally biased region" description="Polar residues" evidence="1">
    <location>
        <begin position="1"/>
        <end position="11"/>
    </location>
</feature>
<accession>A0A1R0GWS5</accession>
<protein>
    <submittedName>
        <fullName evidence="2">Uncharacterized protein</fullName>
    </submittedName>
</protein>
<evidence type="ECO:0000313" key="2">
    <source>
        <dbReference type="EMBL" id="OLY81350.1"/>
    </source>
</evidence>
<comment type="caution">
    <text evidence="2">The sequence shown here is derived from an EMBL/GenBank/DDBJ whole genome shotgun (WGS) entry which is preliminary data.</text>
</comment>
<feature type="region of interest" description="Disordered" evidence="1">
    <location>
        <begin position="1"/>
        <end position="25"/>
    </location>
</feature>
<gene>
    <name evidence="2" type="ORF">AYI68_g4549</name>
</gene>
<name>A0A1R0GWS5_9FUNG</name>
<feature type="compositionally biased region" description="Low complexity" evidence="1">
    <location>
        <begin position="12"/>
        <end position="25"/>
    </location>
</feature>